<feature type="site" description="Histone H3K4me3 binding" evidence="10">
    <location>
        <position position="273"/>
    </location>
</feature>
<dbReference type="GO" id="GO:0008270">
    <property type="term" value="F:zinc ion binding"/>
    <property type="evidence" value="ECO:0007669"/>
    <property type="project" value="UniProtKB-KW"/>
</dbReference>
<dbReference type="PROSITE" id="PS01359">
    <property type="entry name" value="ZF_PHD_1"/>
    <property type="match status" value="1"/>
</dbReference>
<dbReference type="InterPro" id="IPR001965">
    <property type="entry name" value="Znf_PHD"/>
</dbReference>
<dbReference type="SMART" id="SM00391">
    <property type="entry name" value="MBD"/>
    <property type="match status" value="1"/>
</dbReference>
<accession>A0A0A9X1P1</accession>
<keyword evidence="8" id="KW-0804">Transcription</keyword>
<reference evidence="16" key="2">
    <citation type="submission" date="2014-07" db="EMBL/GenBank/DDBJ databases">
        <authorList>
            <person name="Hull J."/>
        </authorList>
    </citation>
    <scope>NUCLEOTIDE SEQUENCE</scope>
</reference>
<evidence type="ECO:0000256" key="7">
    <source>
        <dbReference type="ARBA" id="ARBA00023015"/>
    </source>
</evidence>
<evidence type="ECO:0000259" key="14">
    <source>
        <dbReference type="PROSITE" id="PS50016"/>
    </source>
</evidence>
<evidence type="ECO:0000256" key="8">
    <source>
        <dbReference type="ARBA" id="ARBA00023163"/>
    </source>
</evidence>
<feature type="site" description="Histone H3K4me3 binding" evidence="10">
    <location>
        <position position="261"/>
    </location>
</feature>
<dbReference type="PROSITE" id="PS50982">
    <property type="entry name" value="MBD"/>
    <property type="match status" value="1"/>
</dbReference>
<dbReference type="GO" id="GO:0005634">
    <property type="term" value="C:nucleus"/>
    <property type="evidence" value="ECO:0007669"/>
    <property type="project" value="UniProtKB-SubCell"/>
</dbReference>
<sequence length="313" mass="36027">MLKSKNEVAERKERFVLQVPPDVSFKGDPPHWARQLFLEPLMDGWKREIVIRNTPIKNKKADIYYFAPDGTKFRSRREVGQYLLDKGITKYSPVFNFWFNGKILGQEFAPYEVVRPVHKKNEDKAGSSTYNAVTEEDDDLRTTIPETDERLYPTISQPDGEEMIYDEEIEIDSGQVAVFDPAVLSSLSEPKEPMSPLPVIKEQYDPRYPMFPPSKERVPRPPLNIPKKRKMPPQDLSTVKTKVAKQGRRYCICDDVEHGKMVFCDNANCEIGWYHFKCVNIQTSPPGSWYCPICRGPTSDVLNPAYGVQKELC</sequence>
<feature type="binding site" evidence="11">
    <location>
        <position position="264"/>
    </location>
    <ligand>
        <name>Zn(2+)</name>
        <dbReference type="ChEBI" id="CHEBI:29105"/>
        <label>2</label>
    </ligand>
</feature>
<dbReference type="SUPFAM" id="SSF57903">
    <property type="entry name" value="FYVE/PHD zinc finger"/>
    <property type="match status" value="1"/>
</dbReference>
<evidence type="ECO:0000313" key="16">
    <source>
        <dbReference type="EMBL" id="JAG12693.1"/>
    </source>
</evidence>
<evidence type="ECO:0000259" key="15">
    <source>
        <dbReference type="PROSITE" id="PS50982"/>
    </source>
</evidence>
<feature type="binding site" evidence="11">
    <location>
        <position position="278"/>
    </location>
    <ligand>
        <name>Zn(2+)</name>
        <dbReference type="ChEBI" id="CHEBI:29105"/>
        <label>1</label>
    </ligand>
</feature>
<protein>
    <submittedName>
        <fullName evidence="16">Inhibitor of growth protein 1</fullName>
    </submittedName>
</protein>
<dbReference type="InterPro" id="IPR011011">
    <property type="entry name" value="Znf_FYVE_PHD"/>
</dbReference>
<dbReference type="InterPro" id="IPR028651">
    <property type="entry name" value="ING_fam"/>
</dbReference>
<evidence type="ECO:0000256" key="12">
    <source>
        <dbReference type="PROSITE-ProRule" id="PRU00146"/>
    </source>
</evidence>
<evidence type="ECO:0000256" key="4">
    <source>
        <dbReference type="ARBA" id="ARBA00022723"/>
    </source>
</evidence>
<gene>
    <name evidence="16" type="primary">Ing1_4</name>
    <name evidence="16" type="ORF">CM83_21029</name>
</gene>
<comment type="similarity">
    <text evidence="2">Belongs to the ING family.</text>
</comment>
<dbReference type="Gene3D" id="3.30.890.10">
    <property type="entry name" value="Methyl-cpg-binding Protein 2, Chain A"/>
    <property type="match status" value="1"/>
</dbReference>
<feature type="binding site" evidence="11">
    <location>
        <position position="269"/>
    </location>
    <ligand>
        <name>Zn(2+)</name>
        <dbReference type="ChEBI" id="CHEBI:29105"/>
        <label>2</label>
    </ligand>
</feature>
<keyword evidence="4 11" id="KW-0479">Metal-binding</keyword>
<reference evidence="16" key="1">
    <citation type="journal article" date="2014" name="PLoS ONE">
        <title>Transcriptome-Based Identification of ABC Transporters in the Western Tarnished Plant Bug Lygus hesperus.</title>
        <authorList>
            <person name="Hull J.J."/>
            <person name="Chaney K."/>
            <person name="Geib S.M."/>
            <person name="Fabrick J.A."/>
            <person name="Brent C.S."/>
            <person name="Walsh D."/>
            <person name="Lavine L.C."/>
        </authorList>
    </citation>
    <scope>NUCLEOTIDE SEQUENCE</scope>
</reference>
<dbReference type="EMBL" id="GBHO01030911">
    <property type="protein sequence ID" value="JAG12693.1"/>
    <property type="molecule type" value="Transcribed_RNA"/>
</dbReference>
<evidence type="ECO:0000256" key="6">
    <source>
        <dbReference type="ARBA" id="ARBA00022833"/>
    </source>
</evidence>
<organism evidence="16">
    <name type="scientific">Lygus hesperus</name>
    <name type="common">Western plant bug</name>
    <dbReference type="NCBI Taxonomy" id="30085"/>
    <lineage>
        <taxon>Eukaryota</taxon>
        <taxon>Metazoa</taxon>
        <taxon>Ecdysozoa</taxon>
        <taxon>Arthropoda</taxon>
        <taxon>Hexapoda</taxon>
        <taxon>Insecta</taxon>
        <taxon>Pterygota</taxon>
        <taxon>Neoptera</taxon>
        <taxon>Paraneoptera</taxon>
        <taxon>Hemiptera</taxon>
        <taxon>Heteroptera</taxon>
        <taxon>Panheteroptera</taxon>
        <taxon>Cimicomorpha</taxon>
        <taxon>Miridae</taxon>
        <taxon>Mirini</taxon>
        <taxon>Lygus</taxon>
    </lineage>
</organism>
<dbReference type="AlphaFoldDB" id="A0A0A9X1P1"/>
<evidence type="ECO:0000256" key="3">
    <source>
        <dbReference type="ARBA" id="ARBA00022604"/>
    </source>
</evidence>
<keyword evidence="9" id="KW-0539">Nucleus</keyword>
<dbReference type="SMART" id="SM00249">
    <property type="entry name" value="PHD"/>
    <property type="match status" value="1"/>
</dbReference>
<evidence type="ECO:0000256" key="11">
    <source>
        <dbReference type="PIRSR" id="PIRSR628651-51"/>
    </source>
</evidence>
<feature type="domain" description="MBD" evidence="15">
    <location>
        <begin position="31"/>
        <end position="104"/>
    </location>
</feature>
<dbReference type="InterPro" id="IPR019787">
    <property type="entry name" value="Znf_PHD-finger"/>
</dbReference>
<dbReference type="SUPFAM" id="SSF54171">
    <property type="entry name" value="DNA-binding domain"/>
    <property type="match status" value="1"/>
</dbReference>
<dbReference type="CDD" id="cd15505">
    <property type="entry name" value="PHD_ING"/>
    <property type="match status" value="1"/>
</dbReference>
<dbReference type="InterPro" id="IPR019786">
    <property type="entry name" value="Zinc_finger_PHD-type_CS"/>
</dbReference>
<dbReference type="CDD" id="cd00122">
    <property type="entry name" value="MBD"/>
    <property type="match status" value="1"/>
</dbReference>
<feature type="binding site" evidence="11">
    <location>
        <position position="294"/>
    </location>
    <ligand>
        <name>Zn(2+)</name>
        <dbReference type="ChEBI" id="CHEBI:29105"/>
        <label>2</label>
    </ligand>
</feature>
<feature type="region of interest" description="Disordered" evidence="13">
    <location>
        <begin position="210"/>
        <end position="239"/>
    </location>
</feature>
<keyword evidence="6 11" id="KW-0862">Zinc</keyword>
<dbReference type="Pfam" id="PF01429">
    <property type="entry name" value="MBD"/>
    <property type="match status" value="1"/>
</dbReference>
<keyword evidence="7" id="KW-0805">Transcription regulation</keyword>
<evidence type="ECO:0000256" key="9">
    <source>
        <dbReference type="ARBA" id="ARBA00023242"/>
    </source>
</evidence>
<keyword evidence="3" id="KW-0341">Growth regulation</keyword>
<dbReference type="InterPro" id="IPR001739">
    <property type="entry name" value="Methyl_CpG_DNA-bd"/>
</dbReference>
<dbReference type="GO" id="GO:0035267">
    <property type="term" value="C:NuA4 histone acetyltransferase complex"/>
    <property type="evidence" value="ECO:0007669"/>
    <property type="project" value="TreeGrafter"/>
</dbReference>
<dbReference type="GO" id="GO:0003677">
    <property type="term" value="F:DNA binding"/>
    <property type="evidence" value="ECO:0007669"/>
    <property type="project" value="InterPro"/>
</dbReference>
<feature type="binding site" evidence="11">
    <location>
        <position position="291"/>
    </location>
    <ligand>
        <name>Zn(2+)</name>
        <dbReference type="ChEBI" id="CHEBI:29105"/>
        <label>2</label>
    </ligand>
</feature>
<comment type="subcellular location">
    <subcellularLocation>
        <location evidence="1">Nucleus</location>
    </subcellularLocation>
</comment>
<evidence type="ECO:0000256" key="1">
    <source>
        <dbReference type="ARBA" id="ARBA00004123"/>
    </source>
</evidence>
<dbReference type="PROSITE" id="PS50016">
    <property type="entry name" value="ZF_PHD_2"/>
    <property type="match status" value="1"/>
</dbReference>
<evidence type="ECO:0000256" key="5">
    <source>
        <dbReference type="ARBA" id="ARBA00022771"/>
    </source>
</evidence>
<evidence type="ECO:0000256" key="2">
    <source>
        <dbReference type="ARBA" id="ARBA00010210"/>
    </source>
</evidence>
<proteinExistence type="inferred from homology"/>
<evidence type="ECO:0000256" key="13">
    <source>
        <dbReference type="SAM" id="MobiDB-lite"/>
    </source>
</evidence>
<dbReference type="PANTHER" id="PTHR10333:SF103">
    <property type="entry name" value="INHIBITOR OF GROWTH PROTEIN 3"/>
    <property type="match status" value="1"/>
</dbReference>
<feature type="domain" description="PHD-type" evidence="14">
    <location>
        <begin position="248"/>
        <end position="297"/>
    </location>
</feature>
<evidence type="ECO:0000256" key="10">
    <source>
        <dbReference type="PIRSR" id="PIRSR628651-50"/>
    </source>
</evidence>
<name>A0A0A9X1P1_LYGHE</name>
<keyword evidence="5 12" id="KW-0863">Zinc-finger</keyword>
<feature type="binding site" evidence="11">
    <location>
        <position position="253"/>
    </location>
    <ligand>
        <name>Zn(2+)</name>
        <dbReference type="ChEBI" id="CHEBI:29105"/>
        <label>1</label>
    </ligand>
</feature>
<feature type="site" description="Histone H3K4me3 binding" evidence="10">
    <location>
        <position position="250"/>
    </location>
</feature>
<dbReference type="PANTHER" id="PTHR10333">
    <property type="entry name" value="INHIBITOR OF GROWTH PROTEIN"/>
    <property type="match status" value="1"/>
</dbReference>
<dbReference type="Gene3D" id="3.30.40.10">
    <property type="entry name" value="Zinc/RING finger domain, C3HC4 (zinc finger)"/>
    <property type="match status" value="1"/>
</dbReference>
<feature type="site" description="Histone H3K4me3 binding" evidence="10">
    <location>
        <position position="265"/>
    </location>
</feature>
<dbReference type="InterPro" id="IPR016177">
    <property type="entry name" value="DNA-bd_dom_sf"/>
</dbReference>
<feature type="binding site" evidence="11">
    <location>
        <position position="275"/>
    </location>
    <ligand>
        <name>Zn(2+)</name>
        <dbReference type="ChEBI" id="CHEBI:29105"/>
        <label>1</label>
    </ligand>
</feature>
<feature type="binding site" evidence="11">
    <location>
        <position position="251"/>
    </location>
    <ligand>
        <name>Zn(2+)</name>
        <dbReference type="ChEBI" id="CHEBI:29105"/>
        <label>1</label>
    </ligand>
</feature>
<dbReference type="InterPro" id="IPR013083">
    <property type="entry name" value="Znf_RING/FYVE/PHD"/>
</dbReference>